<sequence>MPGLITIDENAVATEIFLINYNSQQATRVNNLLPQDCLKYLSNDSISWIDIVGLGNEDKLQELGEIFHLHPLTLEDIVSIPQRPKVEECDNYLLIIVPMAILIDHQGFLLEQISLIVGKNYVLTVQEEGQYDSLEGVRERIRLNKGSIRQQKSGYLAYAIWDAIIDGYFPVLESYGERIEELENEILASPTEQILSKIYQLRQELLSLRRAIWPQRDTLNALLRDEYIVIDTTIKPYLRDCYDHVVQILDVIENYREFANGLMDFYLSSVSNKMNEIMKTLTVISTIFIPLTFIVGIYGMNFNTDKSPYNMPELEWYWGYVFVWVLMLTVAFSLIIFFWRRGWFKNLSTVKKR</sequence>
<protein>
    <recommendedName>
        <fullName evidence="8">Magnesium transport protein CorA</fullName>
    </recommendedName>
</protein>
<dbReference type="GO" id="GO:0050897">
    <property type="term" value="F:cobalt ion binding"/>
    <property type="evidence" value="ECO:0007669"/>
    <property type="project" value="TreeGrafter"/>
</dbReference>
<organism evidence="9 10">
    <name type="scientific">Microcystis aeruginosa 11-30S32</name>
    <dbReference type="NCBI Taxonomy" id="2358142"/>
    <lineage>
        <taxon>Bacteria</taxon>
        <taxon>Bacillati</taxon>
        <taxon>Cyanobacteriota</taxon>
        <taxon>Cyanophyceae</taxon>
        <taxon>Oscillatoriophycideae</taxon>
        <taxon>Chroococcales</taxon>
        <taxon>Microcystaceae</taxon>
        <taxon>Microcystis</taxon>
    </lineage>
</organism>
<dbReference type="NCBIfam" id="TIGR00383">
    <property type="entry name" value="corA"/>
    <property type="match status" value="1"/>
</dbReference>
<dbReference type="Pfam" id="PF01544">
    <property type="entry name" value="CorA"/>
    <property type="match status" value="1"/>
</dbReference>
<dbReference type="PANTHER" id="PTHR46494">
    <property type="entry name" value="CORA FAMILY METAL ION TRANSPORTER (EUROFUNG)"/>
    <property type="match status" value="1"/>
</dbReference>
<dbReference type="GO" id="GO:0000287">
    <property type="term" value="F:magnesium ion binding"/>
    <property type="evidence" value="ECO:0007669"/>
    <property type="project" value="TreeGrafter"/>
</dbReference>
<keyword evidence="7 8" id="KW-0472">Membrane</keyword>
<evidence type="ECO:0000256" key="3">
    <source>
        <dbReference type="ARBA" id="ARBA00022448"/>
    </source>
</evidence>
<keyword evidence="4 8" id="KW-1003">Cell membrane</keyword>
<feature type="transmembrane region" description="Helical" evidence="8">
    <location>
        <begin position="281"/>
        <end position="300"/>
    </location>
</feature>
<dbReference type="GO" id="GO:0015087">
    <property type="term" value="F:cobalt ion transmembrane transporter activity"/>
    <property type="evidence" value="ECO:0007669"/>
    <property type="project" value="UniProtKB-UniRule"/>
</dbReference>
<evidence type="ECO:0000256" key="5">
    <source>
        <dbReference type="ARBA" id="ARBA00022692"/>
    </source>
</evidence>
<dbReference type="PANTHER" id="PTHR46494:SF1">
    <property type="entry name" value="CORA FAMILY METAL ION TRANSPORTER (EUROFUNG)"/>
    <property type="match status" value="1"/>
</dbReference>
<dbReference type="InterPro" id="IPR045861">
    <property type="entry name" value="CorA_cytoplasmic_dom"/>
</dbReference>
<evidence type="ECO:0000256" key="4">
    <source>
        <dbReference type="ARBA" id="ARBA00022475"/>
    </source>
</evidence>
<dbReference type="GO" id="GO:0005886">
    <property type="term" value="C:plasma membrane"/>
    <property type="evidence" value="ECO:0007669"/>
    <property type="project" value="UniProtKB-SubCell"/>
</dbReference>
<dbReference type="EMBL" id="BHVU01000149">
    <property type="protein sequence ID" value="GCA93932.1"/>
    <property type="molecule type" value="Genomic_DNA"/>
</dbReference>
<dbReference type="InterPro" id="IPR045863">
    <property type="entry name" value="CorA_TM1_TM2"/>
</dbReference>
<dbReference type="Gene3D" id="3.30.460.20">
    <property type="entry name" value="CorA soluble domain-like"/>
    <property type="match status" value="1"/>
</dbReference>
<dbReference type="InterPro" id="IPR002523">
    <property type="entry name" value="MgTranspt_CorA/ZnTranspt_ZntB"/>
</dbReference>
<evidence type="ECO:0000256" key="8">
    <source>
        <dbReference type="RuleBase" id="RU362010"/>
    </source>
</evidence>
<evidence type="ECO:0000256" key="2">
    <source>
        <dbReference type="ARBA" id="ARBA00009765"/>
    </source>
</evidence>
<dbReference type="CDD" id="cd12828">
    <property type="entry name" value="TmCorA-like_1"/>
    <property type="match status" value="1"/>
</dbReference>
<evidence type="ECO:0000256" key="1">
    <source>
        <dbReference type="ARBA" id="ARBA00004651"/>
    </source>
</evidence>
<evidence type="ECO:0000256" key="6">
    <source>
        <dbReference type="ARBA" id="ARBA00022989"/>
    </source>
</evidence>
<dbReference type="InterPro" id="IPR004488">
    <property type="entry name" value="Mg/Co-transport_prot_CorA"/>
</dbReference>
<gene>
    <name evidence="8" type="primary">corA</name>
    <name evidence="9" type="ORF">MAE30S32_25840</name>
</gene>
<dbReference type="AlphaFoldDB" id="A0A510PJF7"/>
<dbReference type="SUPFAM" id="SSF144083">
    <property type="entry name" value="Magnesium transport protein CorA, transmembrane region"/>
    <property type="match status" value="1"/>
</dbReference>
<keyword evidence="8" id="KW-0406">Ion transport</keyword>
<evidence type="ECO:0000313" key="10">
    <source>
        <dbReference type="Proteomes" id="UP000321223"/>
    </source>
</evidence>
<comment type="subcellular location">
    <subcellularLocation>
        <location evidence="1">Cell membrane</location>
        <topology evidence="1">Multi-pass membrane protein</topology>
    </subcellularLocation>
    <subcellularLocation>
        <location evidence="8">Membrane</location>
        <topology evidence="8">Multi-pass membrane protein</topology>
    </subcellularLocation>
</comment>
<accession>A0A510PJF7</accession>
<dbReference type="Proteomes" id="UP000321223">
    <property type="component" value="Unassembled WGS sequence"/>
</dbReference>
<dbReference type="SUPFAM" id="SSF143865">
    <property type="entry name" value="CorA soluble domain-like"/>
    <property type="match status" value="1"/>
</dbReference>
<feature type="transmembrane region" description="Helical" evidence="8">
    <location>
        <begin position="320"/>
        <end position="339"/>
    </location>
</feature>
<dbReference type="Gene3D" id="1.20.58.340">
    <property type="entry name" value="Magnesium transport protein CorA, transmembrane region"/>
    <property type="match status" value="2"/>
</dbReference>
<name>A0A510PJF7_MICAE</name>
<evidence type="ECO:0000313" key="9">
    <source>
        <dbReference type="EMBL" id="GCA93932.1"/>
    </source>
</evidence>
<keyword evidence="5 8" id="KW-0812">Transmembrane</keyword>
<comment type="caution">
    <text evidence="9">The sequence shown here is derived from an EMBL/GenBank/DDBJ whole genome shotgun (WGS) entry which is preliminary data.</text>
</comment>
<proteinExistence type="inferred from homology"/>
<keyword evidence="8" id="KW-0460">Magnesium</keyword>
<reference evidence="9 10" key="1">
    <citation type="journal article" date="2019" name="Appl. Environ. Microbiol.">
        <title>Co-occurrence of broad and narrow host-range viruses infecting the toxic bloom-forming cyanobacterium Microcystis aeruginosa.</title>
        <authorList>
            <person name="Morimoto D."/>
            <person name="Tominaga K."/>
            <person name="Nishimura Y."/>
            <person name="Yoshida N."/>
            <person name="Kimura S."/>
            <person name="Sako Y."/>
            <person name="Yoshida T."/>
        </authorList>
    </citation>
    <scope>NUCLEOTIDE SEQUENCE [LARGE SCALE GENOMIC DNA]</scope>
    <source>
        <strain evidence="9 10">11-30S32</strain>
    </source>
</reference>
<comment type="function">
    <text evidence="8">Mediates influx of magnesium ions.</text>
</comment>
<keyword evidence="3 8" id="KW-0813">Transport</keyword>
<dbReference type="FunFam" id="1.20.58.340:FF:000012">
    <property type="entry name" value="Magnesium transport protein CorA"/>
    <property type="match status" value="1"/>
</dbReference>
<comment type="similarity">
    <text evidence="2 8">Belongs to the CorA metal ion transporter (MIT) (TC 1.A.35) family.</text>
</comment>
<keyword evidence="6 8" id="KW-1133">Transmembrane helix</keyword>
<evidence type="ECO:0000256" key="7">
    <source>
        <dbReference type="ARBA" id="ARBA00023136"/>
    </source>
</evidence>
<dbReference type="GO" id="GO:0015095">
    <property type="term" value="F:magnesium ion transmembrane transporter activity"/>
    <property type="evidence" value="ECO:0007669"/>
    <property type="project" value="UniProtKB-UniRule"/>
</dbReference>